<dbReference type="KEGG" id="vfa:MM35RIKEN_11780"/>
<feature type="binding site" evidence="11">
    <location>
        <position position="12"/>
    </location>
    <ligand>
        <name>UTP</name>
        <dbReference type="ChEBI" id="CHEBI:46398"/>
    </ligand>
</feature>
<dbReference type="Gene3D" id="3.40.50.880">
    <property type="match status" value="1"/>
</dbReference>
<feature type="domain" description="Glutamine amidotransferase" evidence="12">
    <location>
        <begin position="301"/>
        <end position="524"/>
    </location>
</feature>
<keyword evidence="3 11" id="KW-0436">Ligase</keyword>
<sequence length="529" mass="57960">MKYIFVTGGVVSGLGKGICAASLGRLLKQCGLRVKNQKFDPYLNVDPGTMSPYQHGEVFVTDDGAETDLDLGHYERFVDEALDANASISSGKIYWSVLNRERQGGYLGGTVQIIPHVTDEIKNRVYAMDDGNTDVVITEIGGTVGDIESQPFLEAIRQVAKEKGKENVLYIHVPLVVSIPGSGELKSKPTQHSVKELLSLGIQPDILVCRTDSPLTEDIRRKIALFCNVEEDCVIANTTASTLYQVPLLLEKEGLCAVVCRKLGLGSGVPDMTDWQAMVEKILGAHRRVEIALVGKYTGLHDAYLSVAESLFHAGTACDAKVDIRWVDSETLTEENAAQMLAGCGGVLVPGGFGDRGIEGMIAAARYARENRVPYLGICLGMQIAVIEFARHVAGWDDADSTEFTTRTAHPVIDLMPEQVGVTAKGGTMRLGRYPCVLAEGSRARAAYGTAEVFERHRHRYEFNNQFRTELEEAGLRLSGLSPDRQLVEIVEEPGHPWFVGCQFHPEFLSRPDRPHPLFWGFVAAALEK</sequence>
<comment type="pathway">
    <text evidence="1 11">Pyrimidine metabolism; CTP biosynthesis via de novo pathway; CTP from UDP: step 2/2.</text>
</comment>
<comment type="miscellaneous">
    <text evidence="11">CTPSs have evolved a hybrid strategy for distinguishing between UTP and CTP. The overlapping regions of the product feedback inhibitory and substrate sites recognize a common feature in both compounds, the triphosphate moiety. To differentiate isosteric substrate and product pyrimidine rings, an additional pocket far from the expected kinase/ligase catalytic site, specifically recognizes the cytosine and ribose portions of the product inhibitor.</text>
</comment>
<keyword evidence="5 11" id="KW-0547">Nucleotide-binding</keyword>
<dbReference type="PROSITE" id="PS51273">
    <property type="entry name" value="GATASE_TYPE_1"/>
    <property type="match status" value="1"/>
</dbReference>
<evidence type="ECO:0000256" key="4">
    <source>
        <dbReference type="ARBA" id="ARBA00022723"/>
    </source>
</evidence>
<dbReference type="InterPro" id="IPR029062">
    <property type="entry name" value="Class_I_gatase-like"/>
</dbReference>
<evidence type="ECO:0000259" key="13">
    <source>
        <dbReference type="Pfam" id="PF06418"/>
    </source>
</evidence>
<comment type="catalytic activity">
    <reaction evidence="11">
        <text>UTP + NH4(+) + ATP = CTP + ADP + phosphate + 2 H(+)</text>
        <dbReference type="Rhea" id="RHEA:16597"/>
        <dbReference type="ChEBI" id="CHEBI:15378"/>
        <dbReference type="ChEBI" id="CHEBI:28938"/>
        <dbReference type="ChEBI" id="CHEBI:30616"/>
        <dbReference type="ChEBI" id="CHEBI:37563"/>
        <dbReference type="ChEBI" id="CHEBI:43474"/>
        <dbReference type="ChEBI" id="CHEBI:46398"/>
        <dbReference type="ChEBI" id="CHEBI:456216"/>
    </reaction>
</comment>
<feature type="binding site" evidence="11">
    <location>
        <begin position="186"/>
        <end position="191"/>
    </location>
    <ligand>
        <name>UTP</name>
        <dbReference type="ChEBI" id="CHEBI:46398"/>
    </ligand>
</feature>
<dbReference type="Proteomes" id="UP000681343">
    <property type="component" value="Chromosome"/>
</dbReference>
<feature type="active site" evidence="11">
    <location>
        <position position="507"/>
    </location>
</feature>
<feature type="domain" description="CTP synthase N-terminal" evidence="13">
    <location>
        <begin position="2"/>
        <end position="265"/>
    </location>
</feature>
<feature type="binding site" evidence="11">
    <location>
        <begin position="146"/>
        <end position="148"/>
    </location>
    <ligand>
        <name>CTP</name>
        <dbReference type="ChEBI" id="CHEBI:37563"/>
        <note>allosteric inhibitor</note>
    </ligand>
</feature>
<dbReference type="HAMAP" id="MF_01227">
    <property type="entry name" value="PyrG"/>
    <property type="match status" value="1"/>
</dbReference>
<dbReference type="GO" id="GO:0019856">
    <property type="term" value="P:pyrimidine nucleobase biosynthetic process"/>
    <property type="evidence" value="ECO:0007669"/>
    <property type="project" value="TreeGrafter"/>
</dbReference>
<comment type="catalytic activity">
    <reaction evidence="10 11">
        <text>UTP + L-glutamine + ATP + H2O = CTP + L-glutamate + ADP + phosphate + 2 H(+)</text>
        <dbReference type="Rhea" id="RHEA:26426"/>
        <dbReference type="ChEBI" id="CHEBI:15377"/>
        <dbReference type="ChEBI" id="CHEBI:15378"/>
        <dbReference type="ChEBI" id="CHEBI:29985"/>
        <dbReference type="ChEBI" id="CHEBI:30616"/>
        <dbReference type="ChEBI" id="CHEBI:37563"/>
        <dbReference type="ChEBI" id="CHEBI:43474"/>
        <dbReference type="ChEBI" id="CHEBI:46398"/>
        <dbReference type="ChEBI" id="CHEBI:58359"/>
        <dbReference type="ChEBI" id="CHEBI:456216"/>
        <dbReference type="EC" id="6.3.4.2"/>
    </reaction>
</comment>
<dbReference type="Pfam" id="PF06418">
    <property type="entry name" value="CTP_synth_N"/>
    <property type="match status" value="1"/>
</dbReference>
<reference evidence="14" key="1">
    <citation type="submission" date="2020-09" db="EMBL/GenBank/DDBJ databases">
        <title>New species isolated from human feces.</title>
        <authorList>
            <person name="Kitahara M."/>
            <person name="Shigeno Y."/>
            <person name="Shime M."/>
            <person name="Matsumoto Y."/>
            <person name="Nakamura S."/>
            <person name="Motooka D."/>
            <person name="Fukuoka S."/>
            <person name="Nishikawa H."/>
            <person name="Benno Y."/>
        </authorList>
    </citation>
    <scope>NUCLEOTIDE SEQUENCE</scope>
    <source>
        <strain evidence="14">MM35</strain>
    </source>
</reference>
<dbReference type="EC" id="6.3.4.2" evidence="11"/>
<dbReference type="InterPro" id="IPR004468">
    <property type="entry name" value="CTP_synthase"/>
</dbReference>
<keyword evidence="15" id="KW-1185">Reference proteome</keyword>
<evidence type="ECO:0000256" key="11">
    <source>
        <dbReference type="HAMAP-Rule" id="MF_01227"/>
    </source>
</evidence>
<dbReference type="CDD" id="cd01746">
    <property type="entry name" value="GATase1_CTP_Synthase"/>
    <property type="match status" value="1"/>
</dbReference>
<evidence type="ECO:0000256" key="2">
    <source>
        <dbReference type="ARBA" id="ARBA00007533"/>
    </source>
</evidence>
<feature type="active site" evidence="11">
    <location>
        <position position="505"/>
    </location>
</feature>
<organism evidence="14 15">
    <name type="scientific">Vescimonas fastidiosa</name>
    <dbReference type="NCBI Taxonomy" id="2714353"/>
    <lineage>
        <taxon>Bacteria</taxon>
        <taxon>Bacillati</taxon>
        <taxon>Bacillota</taxon>
        <taxon>Clostridia</taxon>
        <taxon>Eubacteriales</taxon>
        <taxon>Oscillospiraceae</taxon>
        <taxon>Vescimonas</taxon>
    </lineage>
</organism>
<feature type="binding site" evidence="11">
    <location>
        <position position="70"/>
    </location>
    <ligand>
        <name>ATP</name>
        <dbReference type="ChEBI" id="CHEBI:30616"/>
    </ligand>
</feature>
<dbReference type="CDD" id="cd03113">
    <property type="entry name" value="CTPS_N"/>
    <property type="match status" value="1"/>
</dbReference>
<evidence type="ECO:0000256" key="3">
    <source>
        <dbReference type="ARBA" id="ARBA00022598"/>
    </source>
</evidence>
<dbReference type="Pfam" id="PF00117">
    <property type="entry name" value="GATase"/>
    <property type="match status" value="1"/>
</dbReference>
<dbReference type="InterPro" id="IPR017456">
    <property type="entry name" value="CTP_synthase_N"/>
</dbReference>
<keyword evidence="8 11" id="KW-0315">Glutamine amidotransferase</keyword>
<dbReference type="GO" id="GO:0005524">
    <property type="term" value="F:ATP binding"/>
    <property type="evidence" value="ECO:0007669"/>
    <property type="project" value="UniProtKB-KW"/>
</dbReference>
<dbReference type="InterPro" id="IPR033828">
    <property type="entry name" value="GATase1_CTP_Synthase"/>
</dbReference>
<dbReference type="NCBIfam" id="TIGR00337">
    <property type="entry name" value="PyrG"/>
    <property type="match status" value="1"/>
</dbReference>
<evidence type="ECO:0000259" key="12">
    <source>
        <dbReference type="Pfam" id="PF00117"/>
    </source>
</evidence>
<evidence type="ECO:0000256" key="1">
    <source>
        <dbReference type="ARBA" id="ARBA00005171"/>
    </source>
</evidence>
<dbReference type="NCBIfam" id="NF003792">
    <property type="entry name" value="PRK05380.1"/>
    <property type="match status" value="1"/>
</dbReference>
<feature type="binding site" evidence="11">
    <location>
        <position position="222"/>
    </location>
    <ligand>
        <name>UTP</name>
        <dbReference type="ChEBI" id="CHEBI:46398"/>
    </ligand>
</feature>
<evidence type="ECO:0000256" key="7">
    <source>
        <dbReference type="ARBA" id="ARBA00022842"/>
    </source>
</evidence>
<feature type="binding site" evidence="11">
    <location>
        <position position="222"/>
    </location>
    <ligand>
        <name>CTP</name>
        <dbReference type="ChEBI" id="CHEBI:37563"/>
        <note>allosteric inhibitor</note>
    </ligand>
</feature>
<evidence type="ECO:0000256" key="8">
    <source>
        <dbReference type="ARBA" id="ARBA00022962"/>
    </source>
</evidence>
<comment type="activity regulation">
    <text evidence="11">Allosterically activated by GTP, when glutamine is the substrate; GTP has no effect on the reaction when ammonia is the substrate. The allosteric effector GTP functions by stabilizing the protein conformation that binds the tetrahedral intermediate(s) formed during glutamine hydrolysis. Inhibited by the product CTP, via allosteric rather than competitive inhibition.</text>
</comment>
<feature type="binding site" evidence="11">
    <location>
        <begin position="13"/>
        <end position="18"/>
    </location>
    <ligand>
        <name>ATP</name>
        <dbReference type="ChEBI" id="CHEBI:30616"/>
    </ligand>
</feature>
<keyword evidence="6 11" id="KW-0067">ATP-binding</keyword>
<dbReference type="GO" id="GO:0005829">
    <property type="term" value="C:cytosol"/>
    <property type="evidence" value="ECO:0007669"/>
    <property type="project" value="TreeGrafter"/>
</dbReference>
<dbReference type="InterPro" id="IPR027417">
    <property type="entry name" value="P-loop_NTPase"/>
</dbReference>
<comment type="catalytic activity">
    <reaction evidence="11">
        <text>L-glutamine + H2O = L-glutamate + NH4(+)</text>
        <dbReference type="Rhea" id="RHEA:15889"/>
        <dbReference type="ChEBI" id="CHEBI:15377"/>
        <dbReference type="ChEBI" id="CHEBI:28938"/>
        <dbReference type="ChEBI" id="CHEBI:29985"/>
        <dbReference type="ChEBI" id="CHEBI:58359"/>
    </reaction>
</comment>
<protein>
    <recommendedName>
        <fullName evidence="11">CTP synthase</fullName>
        <ecNumber evidence="11">6.3.4.2</ecNumber>
    </recommendedName>
    <alternativeName>
        <fullName evidence="11">Cytidine 5'-triphosphate synthase</fullName>
    </alternativeName>
    <alternativeName>
        <fullName evidence="11">Cytidine triphosphate synthetase</fullName>
        <shortName evidence="11">CTP synthetase</shortName>
        <shortName evidence="11">CTPS</shortName>
    </alternativeName>
    <alternativeName>
        <fullName evidence="11">UTP--ammonia ligase</fullName>
    </alternativeName>
</protein>
<feature type="binding site" evidence="11">
    <location>
        <position position="139"/>
    </location>
    <ligand>
        <name>Mg(2+)</name>
        <dbReference type="ChEBI" id="CHEBI:18420"/>
    </ligand>
</feature>
<evidence type="ECO:0000256" key="10">
    <source>
        <dbReference type="ARBA" id="ARBA00047781"/>
    </source>
</evidence>
<dbReference type="InterPro" id="IPR017926">
    <property type="entry name" value="GATASE"/>
</dbReference>
<gene>
    <name evidence="11 14" type="primary">pyrG</name>
    <name evidence="14" type="ORF">MM35RIKEN_11780</name>
</gene>
<dbReference type="FunFam" id="3.40.50.300:FF:000009">
    <property type="entry name" value="CTP synthase"/>
    <property type="match status" value="1"/>
</dbReference>
<feature type="binding site" evidence="11">
    <location>
        <position position="460"/>
    </location>
    <ligand>
        <name>L-glutamine</name>
        <dbReference type="ChEBI" id="CHEBI:58359"/>
    </ligand>
</feature>
<accession>A0A810PZ72</accession>
<dbReference type="GO" id="GO:0044210">
    <property type="term" value="P:'de novo' CTP biosynthetic process"/>
    <property type="evidence" value="ECO:0007669"/>
    <property type="project" value="UniProtKB-UniRule"/>
</dbReference>
<dbReference type="SUPFAM" id="SSF52540">
    <property type="entry name" value="P-loop containing nucleoside triphosphate hydrolases"/>
    <property type="match status" value="1"/>
</dbReference>
<feature type="active site" description="Nucleophile; for glutamine hydrolysis" evidence="11">
    <location>
        <position position="379"/>
    </location>
</feature>
<feature type="binding site" evidence="11">
    <location>
        <begin position="380"/>
        <end position="383"/>
    </location>
    <ligand>
        <name>L-glutamine</name>
        <dbReference type="ChEBI" id="CHEBI:58359"/>
    </ligand>
</feature>
<dbReference type="PANTHER" id="PTHR11550">
    <property type="entry name" value="CTP SYNTHASE"/>
    <property type="match status" value="1"/>
</dbReference>
<dbReference type="GO" id="GO:0097268">
    <property type="term" value="C:cytoophidium"/>
    <property type="evidence" value="ECO:0007669"/>
    <property type="project" value="UniProtKB-ARBA"/>
</dbReference>
<name>A0A810PZ72_9FIRM</name>
<feature type="binding site" evidence="11">
    <location>
        <position position="12"/>
    </location>
    <ligand>
        <name>CTP</name>
        <dbReference type="ChEBI" id="CHEBI:37563"/>
        <note>allosteric inhibitor</note>
    </ligand>
</feature>
<feature type="binding site" evidence="11">
    <location>
        <position position="352"/>
    </location>
    <ligand>
        <name>L-glutamine</name>
        <dbReference type="ChEBI" id="CHEBI:58359"/>
    </ligand>
</feature>
<evidence type="ECO:0000256" key="9">
    <source>
        <dbReference type="ARBA" id="ARBA00022975"/>
    </source>
</evidence>
<dbReference type="EMBL" id="AP023415">
    <property type="protein sequence ID" value="BCK78986.1"/>
    <property type="molecule type" value="Genomic_DNA"/>
</dbReference>
<feature type="region of interest" description="Amidoligase domain" evidence="11">
    <location>
        <begin position="1"/>
        <end position="265"/>
    </location>
</feature>
<dbReference type="FunFam" id="3.40.50.880:FF:000002">
    <property type="entry name" value="CTP synthase"/>
    <property type="match status" value="1"/>
</dbReference>
<comment type="function">
    <text evidence="11">Catalyzes the ATP-dependent amination of UTP to CTP with either L-glutamine or ammonia as the source of nitrogen. Regulates intracellular CTP levels through interactions with the four ribonucleotide triphosphates.</text>
</comment>
<dbReference type="PANTHER" id="PTHR11550:SF0">
    <property type="entry name" value="CTP SYNTHASE-RELATED"/>
    <property type="match status" value="1"/>
</dbReference>
<evidence type="ECO:0000313" key="14">
    <source>
        <dbReference type="EMBL" id="BCK78986.1"/>
    </source>
</evidence>
<feature type="binding site" evidence="11">
    <location>
        <position position="70"/>
    </location>
    <ligand>
        <name>Mg(2+)</name>
        <dbReference type="ChEBI" id="CHEBI:18420"/>
    </ligand>
</feature>
<dbReference type="GO" id="GO:0003883">
    <property type="term" value="F:CTP synthase activity"/>
    <property type="evidence" value="ECO:0007669"/>
    <property type="project" value="UniProtKB-UniRule"/>
</dbReference>
<dbReference type="AlphaFoldDB" id="A0A810PZ72"/>
<comment type="caution">
    <text evidence="11">Lacks conserved residue(s) required for the propagation of feature annotation.</text>
</comment>
<dbReference type="GO" id="GO:0042802">
    <property type="term" value="F:identical protein binding"/>
    <property type="evidence" value="ECO:0007669"/>
    <property type="project" value="TreeGrafter"/>
</dbReference>
<dbReference type="UniPathway" id="UPA00159">
    <property type="reaction ID" value="UER00277"/>
</dbReference>
<proteinExistence type="inferred from homology"/>
<evidence type="ECO:0000313" key="15">
    <source>
        <dbReference type="Proteomes" id="UP000681343"/>
    </source>
</evidence>
<evidence type="ECO:0000256" key="5">
    <source>
        <dbReference type="ARBA" id="ARBA00022741"/>
    </source>
</evidence>
<keyword evidence="4 11" id="KW-0479">Metal-binding</keyword>
<keyword evidence="9 11" id="KW-0665">Pyrimidine biosynthesis</keyword>
<feature type="binding site" evidence="11">
    <location>
        <begin position="186"/>
        <end position="191"/>
    </location>
    <ligand>
        <name>CTP</name>
        <dbReference type="ChEBI" id="CHEBI:37563"/>
        <note>allosteric inhibitor</note>
    </ligand>
</feature>
<evidence type="ECO:0000256" key="6">
    <source>
        <dbReference type="ARBA" id="ARBA00022840"/>
    </source>
</evidence>
<dbReference type="GO" id="GO:0046872">
    <property type="term" value="F:metal ion binding"/>
    <property type="evidence" value="ECO:0007669"/>
    <property type="project" value="UniProtKB-KW"/>
</dbReference>
<comment type="similarity">
    <text evidence="2 11">Belongs to the CTP synthase family.</text>
</comment>
<dbReference type="SUPFAM" id="SSF52317">
    <property type="entry name" value="Class I glutamine amidotransferase-like"/>
    <property type="match status" value="1"/>
</dbReference>
<feature type="binding site" evidence="11">
    <location>
        <position position="240"/>
    </location>
    <ligand>
        <name>ATP</name>
        <dbReference type="ChEBI" id="CHEBI:30616"/>
    </ligand>
</feature>
<keyword evidence="7 11" id="KW-0460">Magnesium</keyword>
<dbReference type="Gene3D" id="3.40.50.300">
    <property type="entry name" value="P-loop containing nucleotide triphosphate hydrolases"/>
    <property type="match status" value="1"/>
</dbReference>
<comment type="subunit">
    <text evidence="11">Homotetramer.</text>
</comment>
<feature type="binding site" evidence="11">
    <location>
        <position position="53"/>
    </location>
    <ligand>
        <name>L-glutamine</name>
        <dbReference type="ChEBI" id="CHEBI:58359"/>
    </ligand>
</feature>
<dbReference type="RefSeq" id="WP_212820118.1">
    <property type="nucleotide sequence ID" value="NZ_AP023415.1"/>
</dbReference>
<feature type="binding site" evidence="11">
    <location>
        <position position="403"/>
    </location>
    <ligand>
        <name>L-glutamine</name>
        <dbReference type="ChEBI" id="CHEBI:58359"/>
    </ligand>
</feature>